<dbReference type="Gene3D" id="3.40.630.30">
    <property type="match status" value="1"/>
</dbReference>
<evidence type="ECO:0000313" key="2">
    <source>
        <dbReference type="EMBL" id="GLH71996.1"/>
    </source>
</evidence>
<dbReference type="SUPFAM" id="SSF55729">
    <property type="entry name" value="Acyl-CoA N-acyltransferases (Nat)"/>
    <property type="match status" value="1"/>
</dbReference>
<keyword evidence="3" id="KW-1185">Reference proteome</keyword>
<dbReference type="RefSeq" id="WP_285569854.1">
    <property type="nucleotide sequence ID" value="NZ_BSDE01000001.1"/>
</dbReference>
<dbReference type="EMBL" id="BSDE01000001">
    <property type="protein sequence ID" value="GLH71996.1"/>
    <property type="molecule type" value="Genomic_DNA"/>
</dbReference>
<dbReference type="CDD" id="cd04301">
    <property type="entry name" value="NAT_SF"/>
    <property type="match status" value="1"/>
</dbReference>
<evidence type="ECO:0000313" key="3">
    <source>
        <dbReference type="Proteomes" id="UP001165069"/>
    </source>
</evidence>
<feature type="domain" description="N-acetyltransferase" evidence="1">
    <location>
        <begin position="14"/>
        <end position="170"/>
    </location>
</feature>
<dbReference type="InterPro" id="IPR016181">
    <property type="entry name" value="Acyl_CoA_acyltransferase"/>
</dbReference>
<reference evidence="2 3" key="1">
    <citation type="journal article" date="2023" name="Antonie Van Leeuwenhoek">
        <title>Mesoterricola silvestris gen. nov., sp. nov., Mesoterricola sediminis sp. nov., Geothrix oryzae sp. nov., Geothrix edaphica sp. nov., Geothrix rubra sp. nov., and Geothrix limicola sp. nov., six novel members of Acidobacteriota isolated from soils.</title>
        <authorList>
            <person name="Itoh H."/>
            <person name="Sugisawa Y."/>
            <person name="Mise K."/>
            <person name="Xu Z."/>
            <person name="Kuniyasu M."/>
            <person name="Ushijima N."/>
            <person name="Kawano K."/>
            <person name="Kobayashi E."/>
            <person name="Shiratori Y."/>
            <person name="Masuda Y."/>
            <person name="Senoo K."/>
        </authorList>
    </citation>
    <scope>NUCLEOTIDE SEQUENCE [LARGE SCALE GENOMIC DNA]</scope>
    <source>
        <strain evidence="2 3">Red804</strain>
    </source>
</reference>
<dbReference type="PROSITE" id="PS51186">
    <property type="entry name" value="GNAT"/>
    <property type="match status" value="1"/>
</dbReference>
<dbReference type="Pfam" id="PF00583">
    <property type="entry name" value="Acetyltransf_1"/>
    <property type="match status" value="1"/>
</dbReference>
<proteinExistence type="predicted"/>
<name>A0ABQ5QCB5_9BACT</name>
<dbReference type="InterPro" id="IPR000182">
    <property type="entry name" value="GNAT_dom"/>
</dbReference>
<comment type="caution">
    <text evidence="2">The sequence shown here is derived from an EMBL/GenBank/DDBJ whole genome shotgun (WGS) entry which is preliminary data.</text>
</comment>
<dbReference type="Proteomes" id="UP001165069">
    <property type="component" value="Unassembled WGS sequence"/>
</dbReference>
<protein>
    <recommendedName>
        <fullName evidence="1">N-acetyltransferase domain-containing protein</fullName>
    </recommendedName>
</protein>
<sequence>MSTDPSTSFPLTRPPTRVAGPSDIDEIVRVTNRAYVAEQFCLKGDRTDAADVSTRMREGRFLVIDDPAQKGKLWGLVYAAVSGNRGYLGTLSVDPAFQGQGLSKALVSAVEDHCRRAECLFLDITVVHLRKDLFPFYTKLGFAPMDVLPFPRPEKMLQPLHLVQMTKPLHPLEAL</sequence>
<evidence type="ECO:0000259" key="1">
    <source>
        <dbReference type="PROSITE" id="PS51186"/>
    </source>
</evidence>
<accession>A0ABQ5QCB5</accession>
<gene>
    <name evidence="2" type="ORF">GETHLI_04980</name>
</gene>
<organism evidence="2 3">
    <name type="scientific">Geothrix limicola</name>
    <dbReference type="NCBI Taxonomy" id="2927978"/>
    <lineage>
        <taxon>Bacteria</taxon>
        <taxon>Pseudomonadati</taxon>
        <taxon>Acidobacteriota</taxon>
        <taxon>Holophagae</taxon>
        <taxon>Holophagales</taxon>
        <taxon>Holophagaceae</taxon>
        <taxon>Geothrix</taxon>
    </lineage>
</organism>